<evidence type="ECO:0000256" key="14">
    <source>
        <dbReference type="ARBA" id="ARBA00049494"/>
    </source>
</evidence>
<evidence type="ECO:0000256" key="13">
    <source>
        <dbReference type="ARBA" id="ARBA00047880"/>
    </source>
</evidence>
<dbReference type="InterPro" id="IPR002606">
    <property type="entry name" value="Riboflavin_kinase_bac"/>
</dbReference>
<dbReference type="NCBIfam" id="TIGR00083">
    <property type="entry name" value="ribF"/>
    <property type="match status" value="1"/>
</dbReference>
<dbReference type="SUPFAM" id="SSF52374">
    <property type="entry name" value="Nucleotidylyl transferase"/>
    <property type="match status" value="1"/>
</dbReference>
<dbReference type="PANTHER" id="PTHR22749:SF6">
    <property type="entry name" value="RIBOFLAVIN KINASE"/>
    <property type="match status" value="1"/>
</dbReference>
<dbReference type="SUPFAM" id="SSF82114">
    <property type="entry name" value="Riboflavin kinase-like"/>
    <property type="match status" value="1"/>
</dbReference>
<dbReference type="SMART" id="SM00904">
    <property type="entry name" value="Flavokinase"/>
    <property type="match status" value="1"/>
</dbReference>
<organism evidence="17 18">
    <name type="scientific">Tunturiibacter gelidiferens</name>
    <dbReference type="NCBI Taxonomy" id="3069689"/>
    <lineage>
        <taxon>Bacteria</taxon>
        <taxon>Pseudomonadati</taxon>
        <taxon>Acidobacteriota</taxon>
        <taxon>Terriglobia</taxon>
        <taxon>Terriglobales</taxon>
        <taxon>Acidobacteriaceae</taxon>
        <taxon>Tunturiibacter</taxon>
    </lineage>
</organism>
<proteinExistence type="inferred from homology"/>
<keyword evidence="6 15" id="KW-0808">Transferase</keyword>
<reference evidence="17 18" key="1">
    <citation type="submission" date="2020-08" db="EMBL/GenBank/DDBJ databases">
        <title>Genomic Encyclopedia of Type Strains, Phase IV (KMG-V): Genome sequencing to study the core and pangenomes of soil and plant-associated prokaryotes.</title>
        <authorList>
            <person name="Whitman W."/>
        </authorList>
    </citation>
    <scope>NUCLEOTIDE SEQUENCE [LARGE SCALE GENOMIC DNA]</scope>
    <source>
        <strain evidence="17 18">X5P2</strain>
    </source>
</reference>
<evidence type="ECO:0000256" key="7">
    <source>
        <dbReference type="ARBA" id="ARBA00022695"/>
    </source>
</evidence>
<evidence type="ECO:0000256" key="10">
    <source>
        <dbReference type="ARBA" id="ARBA00022827"/>
    </source>
</evidence>
<dbReference type="InterPro" id="IPR014729">
    <property type="entry name" value="Rossmann-like_a/b/a_fold"/>
</dbReference>
<keyword evidence="7 15" id="KW-0548">Nucleotidyltransferase</keyword>
<keyword evidence="4 15" id="KW-0285">Flavoprotein</keyword>
<dbReference type="GO" id="GO:0005524">
    <property type="term" value="F:ATP binding"/>
    <property type="evidence" value="ECO:0007669"/>
    <property type="project" value="UniProtKB-UniRule"/>
</dbReference>
<dbReference type="EMBL" id="JACHEB010000004">
    <property type="protein sequence ID" value="MBB5328405.1"/>
    <property type="molecule type" value="Genomic_DNA"/>
</dbReference>
<keyword evidence="12" id="KW-0511">Multifunctional enzyme</keyword>
<comment type="caution">
    <text evidence="17">The sequence shown here is derived from an EMBL/GenBank/DDBJ whole genome shotgun (WGS) entry which is preliminary data.</text>
</comment>
<name>A0A9X0U3Y2_9BACT</name>
<keyword evidence="11 15" id="KW-0067">ATP-binding</keyword>
<keyword evidence="9 15" id="KW-0418">Kinase</keyword>
<evidence type="ECO:0000256" key="2">
    <source>
        <dbReference type="ARBA" id="ARBA00004726"/>
    </source>
</evidence>
<comment type="pathway">
    <text evidence="2 15">Cofactor biosynthesis; FAD biosynthesis; FAD from FMN: step 1/1.</text>
</comment>
<keyword evidence="5 15" id="KW-0288">FMN</keyword>
<dbReference type="PANTHER" id="PTHR22749">
    <property type="entry name" value="RIBOFLAVIN KINASE/FMN ADENYLYLTRANSFERASE"/>
    <property type="match status" value="1"/>
</dbReference>
<evidence type="ECO:0000256" key="12">
    <source>
        <dbReference type="ARBA" id="ARBA00023268"/>
    </source>
</evidence>
<evidence type="ECO:0000256" key="9">
    <source>
        <dbReference type="ARBA" id="ARBA00022777"/>
    </source>
</evidence>
<evidence type="ECO:0000313" key="17">
    <source>
        <dbReference type="EMBL" id="MBB5328405.1"/>
    </source>
</evidence>
<dbReference type="GO" id="GO:0009398">
    <property type="term" value="P:FMN biosynthetic process"/>
    <property type="evidence" value="ECO:0007669"/>
    <property type="project" value="UniProtKB-UniRule"/>
</dbReference>
<gene>
    <name evidence="17" type="ORF">HDF14_002015</name>
</gene>
<evidence type="ECO:0000256" key="4">
    <source>
        <dbReference type="ARBA" id="ARBA00022630"/>
    </source>
</evidence>
<dbReference type="Proteomes" id="UP000535182">
    <property type="component" value="Unassembled WGS sequence"/>
</dbReference>
<dbReference type="FunFam" id="3.40.50.620:FF:000021">
    <property type="entry name" value="Riboflavin biosynthesis protein"/>
    <property type="match status" value="1"/>
</dbReference>
<dbReference type="GO" id="GO:0009231">
    <property type="term" value="P:riboflavin biosynthetic process"/>
    <property type="evidence" value="ECO:0007669"/>
    <property type="project" value="InterPro"/>
</dbReference>
<dbReference type="Pfam" id="PF06574">
    <property type="entry name" value="FAD_syn"/>
    <property type="match status" value="1"/>
</dbReference>
<evidence type="ECO:0000256" key="6">
    <source>
        <dbReference type="ARBA" id="ARBA00022679"/>
    </source>
</evidence>
<sequence length="326" mass="35827">MQIFRQLADVPSDFGPSIATIGNFDGVHCGHQWVIAEVVAQARSLGIRSVAITFDPHPARVVRPDSIQPLITPLPQKLQLLAATGVDAVLVIPFTYELSRMTARTFATEVLAHTLHVTQLHEGENFRFGYQAEAGVESLEALGRELGFGVRVYAPRHLRGETISSSRVRQIIAEGDMNHVRALLGRSFAICSTPASGRGYGTRYTVPTINLAPYTELLPANGVYITTLTVGEGASSETFDAVTNVGNRPTFGADSFTVESHLLNFHPIDLNEDTPLTLTFLRRLRAEMRWPNPEALKEQIGRDVAKAKRYFNICRVVGSKLHSARP</sequence>
<comment type="pathway">
    <text evidence="3 15">Cofactor biosynthesis; FMN biosynthesis; FMN from riboflavin (ATP route): step 1/1.</text>
</comment>
<dbReference type="GO" id="GO:0008531">
    <property type="term" value="F:riboflavin kinase activity"/>
    <property type="evidence" value="ECO:0007669"/>
    <property type="project" value="UniProtKB-UniRule"/>
</dbReference>
<dbReference type="InterPro" id="IPR023465">
    <property type="entry name" value="Riboflavin_kinase_dom_sf"/>
</dbReference>
<protein>
    <recommendedName>
        <fullName evidence="15">Riboflavin biosynthesis protein</fullName>
    </recommendedName>
    <domain>
        <recommendedName>
            <fullName evidence="15">Riboflavin kinase</fullName>
            <ecNumber evidence="15">2.7.1.26</ecNumber>
        </recommendedName>
        <alternativeName>
            <fullName evidence="15">Flavokinase</fullName>
        </alternativeName>
    </domain>
    <domain>
        <recommendedName>
            <fullName evidence="15">FMN adenylyltransferase</fullName>
            <ecNumber evidence="15">2.7.7.2</ecNumber>
        </recommendedName>
        <alternativeName>
            <fullName evidence="15">FAD pyrophosphorylase</fullName>
        </alternativeName>
        <alternativeName>
            <fullName evidence="15">FAD synthase</fullName>
        </alternativeName>
    </domain>
</protein>
<evidence type="ECO:0000313" key="18">
    <source>
        <dbReference type="Proteomes" id="UP000535182"/>
    </source>
</evidence>
<feature type="domain" description="Riboflavin kinase" evidence="16">
    <location>
        <begin position="183"/>
        <end position="312"/>
    </location>
</feature>
<dbReference type="Pfam" id="PF01687">
    <property type="entry name" value="Flavokinase"/>
    <property type="match status" value="1"/>
</dbReference>
<keyword evidence="8 15" id="KW-0547">Nucleotide-binding</keyword>
<accession>A0A9X0U3Y2</accession>
<dbReference type="GO" id="GO:0006747">
    <property type="term" value="P:FAD biosynthetic process"/>
    <property type="evidence" value="ECO:0007669"/>
    <property type="project" value="UniProtKB-UniRule"/>
</dbReference>
<evidence type="ECO:0000256" key="8">
    <source>
        <dbReference type="ARBA" id="ARBA00022741"/>
    </source>
</evidence>
<evidence type="ECO:0000256" key="1">
    <source>
        <dbReference type="ARBA" id="ARBA00002121"/>
    </source>
</evidence>
<dbReference type="EC" id="2.7.7.2" evidence="15"/>
<dbReference type="GO" id="GO:0003919">
    <property type="term" value="F:FMN adenylyltransferase activity"/>
    <property type="evidence" value="ECO:0007669"/>
    <property type="project" value="UniProtKB-UniRule"/>
</dbReference>
<dbReference type="InterPro" id="IPR015865">
    <property type="entry name" value="Riboflavin_kinase_bac/euk"/>
</dbReference>
<comment type="function">
    <text evidence="1">Catalyzes the phosphorylation of riboflavin to FMN followed by the adenylation of FMN to FAD.</text>
</comment>
<dbReference type="Gene3D" id="2.40.30.30">
    <property type="entry name" value="Riboflavin kinase-like"/>
    <property type="match status" value="1"/>
</dbReference>
<dbReference type="Gene3D" id="3.40.50.620">
    <property type="entry name" value="HUPs"/>
    <property type="match status" value="1"/>
</dbReference>
<evidence type="ECO:0000256" key="15">
    <source>
        <dbReference type="PIRNR" id="PIRNR004491"/>
    </source>
</evidence>
<evidence type="ECO:0000259" key="16">
    <source>
        <dbReference type="SMART" id="SM00904"/>
    </source>
</evidence>
<dbReference type="InterPro" id="IPR015864">
    <property type="entry name" value="FAD_synthase"/>
</dbReference>
<comment type="catalytic activity">
    <reaction evidence="13 15">
        <text>riboflavin + ATP = FMN + ADP + H(+)</text>
        <dbReference type="Rhea" id="RHEA:14357"/>
        <dbReference type="ChEBI" id="CHEBI:15378"/>
        <dbReference type="ChEBI" id="CHEBI:30616"/>
        <dbReference type="ChEBI" id="CHEBI:57986"/>
        <dbReference type="ChEBI" id="CHEBI:58210"/>
        <dbReference type="ChEBI" id="CHEBI:456216"/>
        <dbReference type="EC" id="2.7.1.26"/>
    </reaction>
</comment>
<dbReference type="InterPro" id="IPR023468">
    <property type="entry name" value="Riboflavin_kinase"/>
</dbReference>
<evidence type="ECO:0000256" key="11">
    <source>
        <dbReference type="ARBA" id="ARBA00022840"/>
    </source>
</evidence>
<comment type="catalytic activity">
    <reaction evidence="14 15">
        <text>FMN + ATP + H(+) = FAD + diphosphate</text>
        <dbReference type="Rhea" id="RHEA:17237"/>
        <dbReference type="ChEBI" id="CHEBI:15378"/>
        <dbReference type="ChEBI" id="CHEBI:30616"/>
        <dbReference type="ChEBI" id="CHEBI:33019"/>
        <dbReference type="ChEBI" id="CHEBI:57692"/>
        <dbReference type="ChEBI" id="CHEBI:58210"/>
        <dbReference type="EC" id="2.7.7.2"/>
    </reaction>
</comment>
<dbReference type="RefSeq" id="WP_183975871.1">
    <property type="nucleotide sequence ID" value="NZ_JACHEB010000004.1"/>
</dbReference>
<keyword evidence="18" id="KW-1185">Reference proteome</keyword>
<dbReference type="AlphaFoldDB" id="A0A9X0U3Y2"/>
<keyword evidence="10 15" id="KW-0274">FAD</keyword>
<dbReference type="EC" id="2.7.1.26" evidence="15"/>
<evidence type="ECO:0000256" key="3">
    <source>
        <dbReference type="ARBA" id="ARBA00005201"/>
    </source>
</evidence>
<evidence type="ECO:0000256" key="5">
    <source>
        <dbReference type="ARBA" id="ARBA00022643"/>
    </source>
</evidence>
<comment type="similarity">
    <text evidence="15">Belongs to the ribF family.</text>
</comment>
<dbReference type="PIRSF" id="PIRSF004491">
    <property type="entry name" value="FAD_Synth"/>
    <property type="match status" value="1"/>
</dbReference>
<dbReference type="CDD" id="cd02064">
    <property type="entry name" value="FAD_synthetase_N"/>
    <property type="match status" value="1"/>
</dbReference>